<evidence type="ECO:0000256" key="1">
    <source>
        <dbReference type="SAM" id="SignalP"/>
    </source>
</evidence>
<name>A0A2M3ZPV8_9DIPT</name>
<keyword evidence="1" id="KW-0732">Signal</keyword>
<dbReference type="AlphaFoldDB" id="A0A2M3ZPV8"/>
<feature type="signal peptide" evidence="1">
    <location>
        <begin position="1"/>
        <end position="22"/>
    </location>
</feature>
<reference evidence="2" key="1">
    <citation type="submission" date="2018-01" db="EMBL/GenBank/DDBJ databases">
        <title>An insight into the sialome of Amazonian anophelines.</title>
        <authorList>
            <person name="Ribeiro J.M."/>
            <person name="Scarpassa V."/>
            <person name="Calvo E."/>
        </authorList>
    </citation>
    <scope>NUCLEOTIDE SEQUENCE</scope>
    <source>
        <tissue evidence="2">Salivary glands</tissue>
    </source>
</reference>
<evidence type="ECO:0000313" key="2">
    <source>
        <dbReference type="EMBL" id="MBW30584.1"/>
    </source>
</evidence>
<sequence>MRIGFTSLPVVLSGVTVSGASGAPARSGTSAVLGSLPAVGGRLRCRSSLEEDNPAMSVMVDGLAPWSWSVASIWRMISSGPAS</sequence>
<dbReference type="EMBL" id="GGFM01009833">
    <property type="protein sequence ID" value="MBW30584.1"/>
    <property type="molecule type" value="Transcribed_RNA"/>
</dbReference>
<accession>A0A2M3ZPV8</accession>
<protein>
    <submittedName>
        <fullName evidence="2">Putative secreted peptide</fullName>
    </submittedName>
</protein>
<proteinExistence type="predicted"/>
<feature type="chain" id="PRO_5014960461" evidence="1">
    <location>
        <begin position="23"/>
        <end position="83"/>
    </location>
</feature>
<organism evidence="2">
    <name type="scientific">Anopheles braziliensis</name>
    <dbReference type="NCBI Taxonomy" id="58242"/>
    <lineage>
        <taxon>Eukaryota</taxon>
        <taxon>Metazoa</taxon>
        <taxon>Ecdysozoa</taxon>
        <taxon>Arthropoda</taxon>
        <taxon>Hexapoda</taxon>
        <taxon>Insecta</taxon>
        <taxon>Pterygota</taxon>
        <taxon>Neoptera</taxon>
        <taxon>Endopterygota</taxon>
        <taxon>Diptera</taxon>
        <taxon>Nematocera</taxon>
        <taxon>Culicoidea</taxon>
        <taxon>Culicidae</taxon>
        <taxon>Anophelinae</taxon>
        <taxon>Anopheles</taxon>
    </lineage>
</organism>